<protein>
    <submittedName>
        <fullName evidence="2">Uncharacterized protein</fullName>
    </submittedName>
</protein>
<dbReference type="Proteomes" id="UP001180020">
    <property type="component" value="Unassembled WGS sequence"/>
</dbReference>
<organism evidence="2 3">
    <name type="scientific">Acorus calamus</name>
    <name type="common">Sweet flag</name>
    <dbReference type="NCBI Taxonomy" id="4465"/>
    <lineage>
        <taxon>Eukaryota</taxon>
        <taxon>Viridiplantae</taxon>
        <taxon>Streptophyta</taxon>
        <taxon>Embryophyta</taxon>
        <taxon>Tracheophyta</taxon>
        <taxon>Spermatophyta</taxon>
        <taxon>Magnoliopsida</taxon>
        <taxon>Liliopsida</taxon>
        <taxon>Acoraceae</taxon>
        <taxon>Acorus</taxon>
    </lineage>
</organism>
<dbReference type="EMBL" id="JAUJYO010000012">
    <property type="protein sequence ID" value="KAK1302093.1"/>
    <property type="molecule type" value="Genomic_DNA"/>
</dbReference>
<gene>
    <name evidence="2" type="ORF">QJS10_CPB12g00776</name>
</gene>
<reference evidence="2" key="1">
    <citation type="journal article" date="2023" name="Nat. Commun.">
        <title>Diploid and tetraploid genomes of Acorus and the evolution of monocots.</title>
        <authorList>
            <person name="Ma L."/>
            <person name="Liu K.W."/>
            <person name="Li Z."/>
            <person name="Hsiao Y.Y."/>
            <person name="Qi Y."/>
            <person name="Fu T."/>
            <person name="Tang G.D."/>
            <person name="Zhang D."/>
            <person name="Sun W.H."/>
            <person name="Liu D.K."/>
            <person name="Li Y."/>
            <person name="Chen G.Z."/>
            <person name="Liu X.D."/>
            <person name="Liao X.Y."/>
            <person name="Jiang Y.T."/>
            <person name="Yu X."/>
            <person name="Hao Y."/>
            <person name="Huang J."/>
            <person name="Zhao X.W."/>
            <person name="Ke S."/>
            <person name="Chen Y.Y."/>
            <person name="Wu W.L."/>
            <person name="Hsu J.L."/>
            <person name="Lin Y.F."/>
            <person name="Huang M.D."/>
            <person name="Li C.Y."/>
            <person name="Huang L."/>
            <person name="Wang Z.W."/>
            <person name="Zhao X."/>
            <person name="Zhong W.Y."/>
            <person name="Peng D.H."/>
            <person name="Ahmad S."/>
            <person name="Lan S."/>
            <person name="Zhang J.S."/>
            <person name="Tsai W.C."/>
            <person name="Van de Peer Y."/>
            <person name="Liu Z.J."/>
        </authorList>
    </citation>
    <scope>NUCLEOTIDE SEQUENCE</scope>
    <source>
        <strain evidence="2">CP</strain>
    </source>
</reference>
<reference evidence="2" key="2">
    <citation type="submission" date="2023-06" db="EMBL/GenBank/DDBJ databases">
        <authorList>
            <person name="Ma L."/>
            <person name="Liu K.-W."/>
            <person name="Li Z."/>
            <person name="Hsiao Y.-Y."/>
            <person name="Qi Y."/>
            <person name="Fu T."/>
            <person name="Tang G."/>
            <person name="Zhang D."/>
            <person name="Sun W.-H."/>
            <person name="Liu D.-K."/>
            <person name="Li Y."/>
            <person name="Chen G.-Z."/>
            <person name="Liu X.-D."/>
            <person name="Liao X.-Y."/>
            <person name="Jiang Y.-T."/>
            <person name="Yu X."/>
            <person name="Hao Y."/>
            <person name="Huang J."/>
            <person name="Zhao X.-W."/>
            <person name="Ke S."/>
            <person name="Chen Y.-Y."/>
            <person name="Wu W.-L."/>
            <person name="Hsu J.-L."/>
            <person name="Lin Y.-F."/>
            <person name="Huang M.-D."/>
            <person name="Li C.-Y."/>
            <person name="Huang L."/>
            <person name="Wang Z.-W."/>
            <person name="Zhao X."/>
            <person name="Zhong W.-Y."/>
            <person name="Peng D.-H."/>
            <person name="Ahmad S."/>
            <person name="Lan S."/>
            <person name="Zhang J.-S."/>
            <person name="Tsai W.-C."/>
            <person name="Van De Peer Y."/>
            <person name="Liu Z.-J."/>
        </authorList>
    </citation>
    <scope>NUCLEOTIDE SEQUENCE</scope>
    <source>
        <strain evidence="2">CP</strain>
        <tissue evidence="2">Leaves</tissue>
    </source>
</reference>
<evidence type="ECO:0000313" key="3">
    <source>
        <dbReference type="Proteomes" id="UP001180020"/>
    </source>
</evidence>
<accession>A0AAV9DP86</accession>
<dbReference type="AlphaFoldDB" id="A0AAV9DP86"/>
<comment type="caution">
    <text evidence="2">The sequence shown here is derived from an EMBL/GenBank/DDBJ whole genome shotgun (WGS) entry which is preliminary data.</text>
</comment>
<keyword evidence="3" id="KW-1185">Reference proteome</keyword>
<evidence type="ECO:0000256" key="1">
    <source>
        <dbReference type="SAM" id="MobiDB-lite"/>
    </source>
</evidence>
<evidence type="ECO:0000313" key="2">
    <source>
        <dbReference type="EMBL" id="KAK1302093.1"/>
    </source>
</evidence>
<feature type="region of interest" description="Disordered" evidence="1">
    <location>
        <begin position="44"/>
        <end position="91"/>
    </location>
</feature>
<proteinExistence type="predicted"/>
<name>A0AAV9DP86_ACOCL</name>
<sequence length="91" mass="10135">MRGSALQSGCHCPEKNDYPSAYSGKDHCTFDGGIDCSNYDFENRSFLPNKETTKPPPQNNTSSNNKKHHIKKAEINNSNNGSASGERWNEE</sequence>